<dbReference type="PANTHER" id="PTHR10827:SF100">
    <property type="entry name" value="CALUMENIN-LIKE PROTEIN"/>
    <property type="match status" value="1"/>
</dbReference>
<feature type="chain" id="PRO_5044760811" description="EF-hand domain-containing protein" evidence="2">
    <location>
        <begin position="22"/>
        <end position="238"/>
    </location>
</feature>
<evidence type="ECO:0008006" key="5">
    <source>
        <dbReference type="Google" id="ProtNLM"/>
    </source>
</evidence>
<dbReference type="PANTHER" id="PTHR10827">
    <property type="entry name" value="RETICULOCALBIN"/>
    <property type="match status" value="1"/>
</dbReference>
<accession>A0ABD2IM63</accession>
<keyword evidence="2" id="KW-0732">Signal</keyword>
<feature type="signal peptide" evidence="2">
    <location>
        <begin position="1"/>
        <end position="21"/>
    </location>
</feature>
<feature type="compositionally biased region" description="Basic and acidic residues" evidence="1">
    <location>
        <begin position="51"/>
        <end position="64"/>
    </location>
</feature>
<gene>
    <name evidence="3" type="ORF">niasHT_036210</name>
</gene>
<dbReference type="EMBL" id="JBICBT010001195">
    <property type="protein sequence ID" value="KAL3079157.1"/>
    <property type="molecule type" value="Genomic_DNA"/>
</dbReference>
<keyword evidence="4" id="KW-1185">Reference proteome</keyword>
<sequence length="238" mass="28147">MFWRLNCLAAILFALCCTSSTFWLGSATTDEQNKAPHVDHHKLTETQQYESGKETDPKHDHEQFLGKDESMQYEELTPEKSKERLAKLVLKMDLYSDGQVDELELRENIKFMQKCYVNNDVERTWKNYKEEQLKDGVLDWQDCRWLTTILTEKWTERNTAVSCTRRTVTICGTLWFRWVHMPEDPQPRPRPCRWPTQVKRAGTCGFFVQLDELCKTVSMASGCVYYKWRRLARSDVKN</sequence>
<evidence type="ECO:0000313" key="3">
    <source>
        <dbReference type="EMBL" id="KAL3079157.1"/>
    </source>
</evidence>
<proteinExistence type="predicted"/>
<comment type="caution">
    <text evidence="3">The sequence shown here is derived from an EMBL/GenBank/DDBJ whole genome shotgun (WGS) entry which is preliminary data.</text>
</comment>
<protein>
    <recommendedName>
        <fullName evidence="5">EF-hand domain-containing protein</fullName>
    </recommendedName>
</protein>
<organism evidence="3 4">
    <name type="scientific">Heterodera trifolii</name>
    <dbReference type="NCBI Taxonomy" id="157864"/>
    <lineage>
        <taxon>Eukaryota</taxon>
        <taxon>Metazoa</taxon>
        <taxon>Ecdysozoa</taxon>
        <taxon>Nematoda</taxon>
        <taxon>Chromadorea</taxon>
        <taxon>Rhabditida</taxon>
        <taxon>Tylenchina</taxon>
        <taxon>Tylenchomorpha</taxon>
        <taxon>Tylenchoidea</taxon>
        <taxon>Heteroderidae</taxon>
        <taxon>Heteroderinae</taxon>
        <taxon>Heterodera</taxon>
    </lineage>
</organism>
<name>A0ABD2IM63_9BILA</name>
<dbReference type="Proteomes" id="UP001620626">
    <property type="component" value="Unassembled WGS sequence"/>
</dbReference>
<evidence type="ECO:0000256" key="2">
    <source>
        <dbReference type="SAM" id="SignalP"/>
    </source>
</evidence>
<reference evidence="3 4" key="1">
    <citation type="submission" date="2024-10" db="EMBL/GenBank/DDBJ databases">
        <authorList>
            <person name="Kim D."/>
        </authorList>
    </citation>
    <scope>NUCLEOTIDE SEQUENCE [LARGE SCALE GENOMIC DNA]</scope>
    <source>
        <strain evidence="3">BH-2024</strain>
    </source>
</reference>
<evidence type="ECO:0000313" key="4">
    <source>
        <dbReference type="Proteomes" id="UP001620626"/>
    </source>
</evidence>
<dbReference type="AlphaFoldDB" id="A0ABD2IM63"/>
<evidence type="ECO:0000256" key="1">
    <source>
        <dbReference type="SAM" id="MobiDB-lite"/>
    </source>
</evidence>
<feature type="region of interest" description="Disordered" evidence="1">
    <location>
        <begin position="45"/>
        <end position="64"/>
    </location>
</feature>